<keyword evidence="3" id="KW-1185">Reference proteome</keyword>
<name>A0A811R7M5_9POAL</name>
<proteinExistence type="predicted"/>
<feature type="region of interest" description="Disordered" evidence="1">
    <location>
        <begin position="72"/>
        <end position="158"/>
    </location>
</feature>
<evidence type="ECO:0000313" key="2">
    <source>
        <dbReference type="EMBL" id="CAD6266033.1"/>
    </source>
</evidence>
<feature type="compositionally biased region" description="Pro residues" evidence="1">
    <location>
        <begin position="83"/>
        <end position="95"/>
    </location>
</feature>
<gene>
    <name evidence="2" type="ORF">NCGR_LOCUS49338</name>
</gene>
<organism evidence="2 3">
    <name type="scientific">Miscanthus lutarioriparius</name>
    <dbReference type="NCBI Taxonomy" id="422564"/>
    <lineage>
        <taxon>Eukaryota</taxon>
        <taxon>Viridiplantae</taxon>
        <taxon>Streptophyta</taxon>
        <taxon>Embryophyta</taxon>
        <taxon>Tracheophyta</taxon>
        <taxon>Spermatophyta</taxon>
        <taxon>Magnoliopsida</taxon>
        <taxon>Liliopsida</taxon>
        <taxon>Poales</taxon>
        <taxon>Poaceae</taxon>
        <taxon>PACMAD clade</taxon>
        <taxon>Panicoideae</taxon>
        <taxon>Andropogonodae</taxon>
        <taxon>Andropogoneae</taxon>
        <taxon>Saccharinae</taxon>
        <taxon>Miscanthus</taxon>
    </lineage>
</organism>
<evidence type="ECO:0000313" key="3">
    <source>
        <dbReference type="Proteomes" id="UP000604825"/>
    </source>
</evidence>
<evidence type="ECO:0000256" key="1">
    <source>
        <dbReference type="SAM" id="MobiDB-lite"/>
    </source>
</evidence>
<sequence>MATAMRDRSSPHHVGHFSNTSLLATSSSAGLLANFADTTGSWFHQTIALNCHAEALPSNCYANTLSPTAFRNHEHPHLESSTWPPPSSTQPPTPPRPHHATIATCNSCHRSHHAAPPQASVPQCPRPPRAMRKTPHTHWPSTHGGRTASPQCCHHLRH</sequence>
<reference evidence="2" key="1">
    <citation type="submission" date="2020-10" db="EMBL/GenBank/DDBJ databases">
        <authorList>
            <person name="Han B."/>
            <person name="Lu T."/>
            <person name="Zhao Q."/>
            <person name="Huang X."/>
            <person name="Zhao Y."/>
        </authorList>
    </citation>
    <scope>NUCLEOTIDE SEQUENCE</scope>
</reference>
<accession>A0A811R7M5</accession>
<dbReference type="EMBL" id="CAJGYO010000013">
    <property type="protein sequence ID" value="CAD6266033.1"/>
    <property type="molecule type" value="Genomic_DNA"/>
</dbReference>
<protein>
    <submittedName>
        <fullName evidence="2">Uncharacterized protein</fullName>
    </submittedName>
</protein>
<dbReference type="Proteomes" id="UP000604825">
    <property type="component" value="Unassembled WGS sequence"/>
</dbReference>
<comment type="caution">
    <text evidence="2">The sequence shown here is derived from an EMBL/GenBank/DDBJ whole genome shotgun (WGS) entry which is preliminary data.</text>
</comment>
<dbReference type="AlphaFoldDB" id="A0A811R7M5"/>